<proteinExistence type="predicted"/>
<dbReference type="AlphaFoldDB" id="A0A176ZDT6"/>
<accession>A0A176ZDT6</accession>
<evidence type="ECO:0000313" key="2">
    <source>
        <dbReference type="EMBL" id="OAF18035.1"/>
    </source>
</evidence>
<name>A0A176ZDT6_9BRAD</name>
<dbReference type="GeneID" id="32587576"/>
<comment type="caution">
    <text evidence="2">The sequence shown here is derived from an EMBL/GenBank/DDBJ whole genome shotgun (WGS) entry which is preliminary data.</text>
</comment>
<dbReference type="RefSeq" id="WP_027551358.1">
    <property type="nucleotide sequence ID" value="NZ_LSEF01000037.1"/>
</dbReference>
<evidence type="ECO:0000313" key="3">
    <source>
        <dbReference type="Proteomes" id="UP000077173"/>
    </source>
</evidence>
<sequence length="140" mass="15503">MPLAAYFWKIGALLLALLFVADFCLPRAPTVRDAAADRPTIRIHSEQKLPERVVLDTSAAPVVSNTATAIAAAPIAPPVVRAETSAAANALAMLPRPPESVDRKRQRKPQHVATRPKRHVKPQMDPWARPQFAWFGFRPW</sequence>
<keyword evidence="3" id="KW-1185">Reference proteome</keyword>
<protein>
    <submittedName>
        <fullName evidence="2">Uncharacterized protein</fullName>
    </submittedName>
</protein>
<evidence type="ECO:0000256" key="1">
    <source>
        <dbReference type="SAM" id="MobiDB-lite"/>
    </source>
</evidence>
<dbReference type="EMBL" id="LSEF01000037">
    <property type="protein sequence ID" value="OAF18035.1"/>
    <property type="molecule type" value="Genomic_DNA"/>
</dbReference>
<feature type="region of interest" description="Disordered" evidence="1">
    <location>
        <begin position="94"/>
        <end position="123"/>
    </location>
</feature>
<organism evidence="2 3">
    <name type="scientific">Bradyrhizobium neotropicale</name>
    <dbReference type="NCBI Taxonomy" id="1497615"/>
    <lineage>
        <taxon>Bacteria</taxon>
        <taxon>Pseudomonadati</taxon>
        <taxon>Pseudomonadota</taxon>
        <taxon>Alphaproteobacteria</taxon>
        <taxon>Hyphomicrobiales</taxon>
        <taxon>Nitrobacteraceae</taxon>
        <taxon>Bradyrhizobium</taxon>
    </lineage>
</organism>
<reference evidence="2 3" key="1">
    <citation type="submission" date="2016-02" db="EMBL/GenBank/DDBJ databases">
        <title>Draft genome sequence of the strain BR 10247T Bradyrhizobium neotropicale isolated from nodules of Centrolobium paraense.</title>
        <authorList>
            <person name="Simoes-Araujo J.L."/>
            <person name="Barauna A.C."/>
            <person name="Silva K."/>
            <person name="Zilli J.E."/>
        </authorList>
    </citation>
    <scope>NUCLEOTIDE SEQUENCE [LARGE SCALE GENOMIC DNA]</scope>
    <source>
        <strain evidence="2 3">BR 10247</strain>
    </source>
</reference>
<gene>
    <name evidence="2" type="ORF">AXW67_05820</name>
</gene>
<feature type="compositionally biased region" description="Basic residues" evidence="1">
    <location>
        <begin position="104"/>
        <end position="121"/>
    </location>
</feature>
<dbReference type="Proteomes" id="UP000077173">
    <property type="component" value="Unassembled WGS sequence"/>
</dbReference>